<name>A0AAU9DAK3_9LACO</name>
<evidence type="ECO:0000313" key="3">
    <source>
        <dbReference type="Proteomes" id="UP001321804"/>
    </source>
</evidence>
<gene>
    <name evidence="2" type="ORF">KIMC2_12620</name>
</gene>
<feature type="transmembrane region" description="Helical" evidence="1">
    <location>
        <begin position="28"/>
        <end position="46"/>
    </location>
</feature>
<evidence type="ECO:0000313" key="2">
    <source>
        <dbReference type="EMBL" id="BDR56700.1"/>
    </source>
</evidence>
<sequence>MNWGNVAIEAMIGASTGILWLRPKGKTMTWIGGIVGAVIGGLIGYVQ</sequence>
<organism evidence="2 3">
    <name type="scientific">Xylocopilactobacillus apis</name>
    <dbReference type="NCBI Taxonomy" id="2932183"/>
    <lineage>
        <taxon>Bacteria</taxon>
        <taxon>Bacillati</taxon>
        <taxon>Bacillota</taxon>
        <taxon>Bacilli</taxon>
        <taxon>Lactobacillales</taxon>
        <taxon>Lactobacillaceae</taxon>
        <taxon>Xylocopilactobacillus</taxon>
    </lineage>
</organism>
<dbReference type="AlphaFoldDB" id="A0AAU9DAK3"/>
<proteinExistence type="predicted"/>
<dbReference type="RefSeq" id="WP_317695069.1">
    <property type="nucleotide sequence ID" value="NZ_AP026801.1"/>
</dbReference>
<keyword evidence="1" id="KW-0472">Membrane</keyword>
<accession>A0AAU9DAK3</accession>
<keyword evidence="1" id="KW-0812">Transmembrane</keyword>
<keyword evidence="3" id="KW-1185">Reference proteome</keyword>
<dbReference type="EMBL" id="AP026801">
    <property type="protein sequence ID" value="BDR56700.1"/>
    <property type="molecule type" value="Genomic_DNA"/>
</dbReference>
<keyword evidence="1" id="KW-1133">Transmembrane helix</keyword>
<dbReference type="Proteomes" id="UP001321804">
    <property type="component" value="Chromosome"/>
</dbReference>
<reference evidence="2 3" key="1">
    <citation type="journal article" date="2023" name="Microbiol. Spectr.">
        <title>Symbiosis of Carpenter Bees with Uncharacterized Lactic Acid Bacteria Showing NAD Auxotrophy.</title>
        <authorList>
            <person name="Kawasaki S."/>
            <person name="Ozawa K."/>
            <person name="Mori T."/>
            <person name="Yamamoto A."/>
            <person name="Ito M."/>
            <person name="Ohkuma M."/>
            <person name="Sakamoto M."/>
            <person name="Matsutani M."/>
        </authorList>
    </citation>
    <scope>NUCLEOTIDE SEQUENCE [LARGE SCALE GENOMIC DNA]</scope>
    <source>
        <strain evidence="2 3">KimC2</strain>
    </source>
</reference>
<dbReference type="KEGG" id="xak:KIMC2_12620"/>
<protein>
    <submittedName>
        <fullName evidence="2">Uncharacterized protein</fullName>
    </submittedName>
</protein>
<evidence type="ECO:0000256" key="1">
    <source>
        <dbReference type="SAM" id="Phobius"/>
    </source>
</evidence>